<evidence type="ECO:0000313" key="2">
    <source>
        <dbReference type="Proteomes" id="UP000509510"/>
    </source>
</evidence>
<dbReference type="AlphaFoldDB" id="A0A7H8QGA1"/>
<keyword evidence="2" id="KW-1185">Reference proteome</keyword>
<name>A0A7H8QGA1_TALRU</name>
<protein>
    <submittedName>
        <fullName evidence="1">Uncharacterized protein</fullName>
    </submittedName>
</protein>
<accession>A0A7H8QGA1</accession>
<dbReference type="RefSeq" id="XP_035339115.1">
    <property type="nucleotide sequence ID" value="XM_035483222.1"/>
</dbReference>
<reference evidence="2" key="1">
    <citation type="submission" date="2020-06" db="EMBL/GenBank/DDBJ databases">
        <title>A chromosome-scale genome assembly of Talaromyces rugulosus W13939.</title>
        <authorList>
            <person name="Wang B."/>
            <person name="Guo L."/>
            <person name="Ye K."/>
            <person name="Wang L."/>
        </authorList>
    </citation>
    <scope>NUCLEOTIDE SEQUENCE [LARGE SCALE GENOMIC DNA]</scope>
    <source>
        <strain evidence="2">W13939</strain>
    </source>
</reference>
<dbReference type="KEGG" id="trg:TRUGW13939_00007"/>
<dbReference type="GeneID" id="55987524"/>
<organism evidence="1 2">
    <name type="scientific">Talaromyces rugulosus</name>
    <name type="common">Penicillium rugulosum</name>
    <dbReference type="NCBI Taxonomy" id="121627"/>
    <lineage>
        <taxon>Eukaryota</taxon>
        <taxon>Fungi</taxon>
        <taxon>Dikarya</taxon>
        <taxon>Ascomycota</taxon>
        <taxon>Pezizomycotina</taxon>
        <taxon>Eurotiomycetes</taxon>
        <taxon>Eurotiomycetidae</taxon>
        <taxon>Eurotiales</taxon>
        <taxon>Trichocomaceae</taxon>
        <taxon>Talaromyces</taxon>
        <taxon>Talaromyces sect. Islandici</taxon>
    </lineage>
</organism>
<dbReference type="EMBL" id="CP055898">
    <property type="protein sequence ID" value="QKX52936.1"/>
    <property type="molecule type" value="Genomic_DNA"/>
</dbReference>
<dbReference type="Proteomes" id="UP000509510">
    <property type="component" value="Chromosome I"/>
</dbReference>
<proteinExistence type="predicted"/>
<evidence type="ECO:0000313" key="1">
    <source>
        <dbReference type="EMBL" id="QKX52936.1"/>
    </source>
</evidence>
<gene>
    <name evidence="1" type="ORF">TRUGW13939_00007</name>
</gene>
<sequence length="231" mass="25633">MNYIQRLTLYRYNELLDDGDQPPVADEHITNLAEIFVRHNAEKLLGIHLIHGHFKIPKSTVMLGTNFENPYLRWTKVTDIKKINPAGVHGHIFALTKDGLCAYEIQDGPLPDFSGIGQGFLDEFIHYIVENNLISLVGLQVLGCGDCPMSELILDQGTVMLDSSAVKNTKPTRITGWKFESVNGKPRVCSANETHATMTSGNHKVFNAEKPHPKLESAEDLKDALVSVGDL</sequence>
<dbReference type="OrthoDB" id="2322999at2759"/>